<feature type="domain" description="Toprim" evidence="23">
    <location>
        <begin position="559"/>
        <end position="673"/>
    </location>
</feature>
<keyword evidence="13" id="KW-0460">Magnesium</keyword>
<dbReference type="EC" id="5.6.2.2" evidence="7 20"/>
<dbReference type="GO" id="GO:0003677">
    <property type="term" value="F:DNA binding"/>
    <property type="evidence" value="ECO:0007669"/>
    <property type="project" value="UniProtKB-UniRule"/>
</dbReference>
<feature type="active site" description="O-(5'-phospho-DNA)-tyrosine intermediate" evidence="19">
    <location>
        <position position="899"/>
    </location>
</feature>
<evidence type="ECO:0000259" key="24">
    <source>
        <dbReference type="PROSITE" id="PS52040"/>
    </source>
</evidence>
<keyword evidence="21" id="KW-0175">Coiled coil</keyword>
<evidence type="ECO:0000256" key="17">
    <source>
        <dbReference type="ARBA" id="ARBA00023242"/>
    </source>
</evidence>
<dbReference type="FunFam" id="3.30.1490.30:FF:000001">
    <property type="entry name" value="DNA topoisomerase 2"/>
    <property type="match status" value="1"/>
</dbReference>
<dbReference type="SMART" id="SM00434">
    <property type="entry name" value="TOP4c"/>
    <property type="match status" value="1"/>
</dbReference>
<dbReference type="Pfam" id="PF02518">
    <property type="entry name" value="HATPase_c"/>
    <property type="match status" value="1"/>
</dbReference>
<feature type="compositionally biased region" description="Acidic residues" evidence="22">
    <location>
        <begin position="1661"/>
        <end position="1670"/>
    </location>
</feature>
<dbReference type="SMART" id="SM00387">
    <property type="entry name" value="HATPase_c"/>
    <property type="match status" value="1"/>
</dbReference>
<dbReference type="InterPro" id="IPR001154">
    <property type="entry name" value="TopoII_euk"/>
</dbReference>
<dbReference type="FunFam" id="3.30.565.10:FF:000004">
    <property type="entry name" value="DNA topoisomerase 2"/>
    <property type="match status" value="1"/>
</dbReference>
<dbReference type="SMART" id="SM00433">
    <property type="entry name" value="TOP2c"/>
    <property type="match status" value="1"/>
</dbReference>
<dbReference type="InterPro" id="IPR013760">
    <property type="entry name" value="Topo_IIA-like_dom_sf"/>
</dbReference>
<evidence type="ECO:0000256" key="14">
    <source>
        <dbReference type="ARBA" id="ARBA00023029"/>
    </source>
</evidence>
<keyword evidence="11 20" id="KW-0547">Nucleotide-binding</keyword>
<keyword evidence="10" id="KW-0479">Metal-binding</keyword>
<dbReference type="PROSITE" id="PS50880">
    <property type="entry name" value="TOPRIM"/>
    <property type="match status" value="1"/>
</dbReference>
<evidence type="ECO:0000256" key="4">
    <source>
        <dbReference type="ARBA" id="ARBA00004123"/>
    </source>
</evidence>
<dbReference type="GO" id="GO:0005524">
    <property type="term" value="F:ATP binding"/>
    <property type="evidence" value="ECO:0007669"/>
    <property type="project" value="UniProtKB-UniRule"/>
</dbReference>
<evidence type="ECO:0000256" key="2">
    <source>
        <dbReference type="ARBA" id="ARBA00001913"/>
    </source>
</evidence>
<dbReference type="PANTHER" id="PTHR10169">
    <property type="entry name" value="DNA TOPOISOMERASE/GYRASE"/>
    <property type="match status" value="1"/>
</dbReference>
<keyword evidence="17" id="KW-0539">Nucleus</keyword>
<evidence type="ECO:0000256" key="15">
    <source>
        <dbReference type="ARBA" id="ARBA00023125"/>
    </source>
</evidence>
<dbReference type="InterPro" id="IPR002205">
    <property type="entry name" value="Topo_IIA_dom_A"/>
</dbReference>
<evidence type="ECO:0000256" key="1">
    <source>
        <dbReference type="ARBA" id="ARBA00000185"/>
    </source>
</evidence>
<organism evidence="25 26">
    <name type="scientific">Glutinoglossum americanum</name>
    <dbReference type="NCBI Taxonomy" id="1670608"/>
    <lineage>
        <taxon>Eukaryota</taxon>
        <taxon>Fungi</taxon>
        <taxon>Dikarya</taxon>
        <taxon>Ascomycota</taxon>
        <taxon>Pezizomycotina</taxon>
        <taxon>Geoglossomycetes</taxon>
        <taxon>Geoglossales</taxon>
        <taxon>Geoglossaceae</taxon>
        <taxon>Glutinoglossum</taxon>
    </lineage>
</organism>
<reference evidence="25" key="1">
    <citation type="submission" date="2021-03" db="EMBL/GenBank/DDBJ databases">
        <title>Comparative genomics and phylogenomic investigation of the class Geoglossomycetes provide insights into ecological specialization and systematics.</title>
        <authorList>
            <person name="Melie T."/>
            <person name="Pirro S."/>
            <person name="Miller A.N."/>
            <person name="Quandt A."/>
        </authorList>
    </citation>
    <scope>NUCLEOTIDE SEQUENCE</scope>
    <source>
        <strain evidence="25">GBOQ0MN5Z8</strain>
    </source>
</reference>
<feature type="coiled-coil region" evidence="21">
    <location>
        <begin position="1226"/>
        <end position="1280"/>
    </location>
</feature>
<evidence type="ECO:0000256" key="6">
    <source>
        <dbReference type="ARBA" id="ARBA00011738"/>
    </source>
</evidence>
<feature type="compositionally biased region" description="Polar residues" evidence="22">
    <location>
        <begin position="1505"/>
        <end position="1522"/>
    </location>
</feature>
<comment type="similarity">
    <text evidence="5 20">Belongs to the type II topoisomerase family.</text>
</comment>
<comment type="cofactor">
    <cofactor evidence="2">
        <name>Ca(2+)</name>
        <dbReference type="ChEBI" id="CHEBI:29108"/>
    </cofactor>
</comment>
<dbReference type="Pfam" id="PF01751">
    <property type="entry name" value="Toprim"/>
    <property type="match status" value="1"/>
</dbReference>
<feature type="compositionally biased region" description="Acidic residues" evidence="22">
    <location>
        <begin position="1715"/>
        <end position="1739"/>
    </location>
</feature>
<dbReference type="InterPro" id="IPR013759">
    <property type="entry name" value="Topo_IIA_B_C"/>
</dbReference>
<keyword evidence="16 19" id="KW-0413">Isomerase</keyword>
<feature type="compositionally biased region" description="Low complexity" evidence="22">
    <location>
        <begin position="1696"/>
        <end position="1706"/>
    </location>
</feature>
<dbReference type="InterPro" id="IPR013757">
    <property type="entry name" value="Topo_IIA_A_a_sf"/>
</dbReference>
<dbReference type="FunFam" id="3.30.1360.40:FF:000003">
    <property type="entry name" value="DNA topoisomerase 2"/>
    <property type="match status" value="1"/>
</dbReference>
<evidence type="ECO:0000256" key="8">
    <source>
        <dbReference type="ARBA" id="ARBA00019635"/>
    </source>
</evidence>
<dbReference type="SUPFAM" id="SSF55874">
    <property type="entry name" value="ATPase domain of HSP90 chaperone/DNA topoisomerase II/histidine kinase"/>
    <property type="match status" value="1"/>
</dbReference>
<gene>
    <name evidence="25" type="primary">TOP2</name>
    <name evidence="25" type="ORF">FGG08_006949</name>
</gene>
<evidence type="ECO:0000256" key="9">
    <source>
        <dbReference type="ARBA" id="ARBA00022553"/>
    </source>
</evidence>
<dbReference type="FunFam" id="3.30.230.10:FF:000008">
    <property type="entry name" value="DNA topoisomerase 2"/>
    <property type="match status" value="1"/>
</dbReference>
<dbReference type="Gene3D" id="3.30.230.10">
    <property type="match status" value="1"/>
</dbReference>
<dbReference type="InterPro" id="IPR036890">
    <property type="entry name" value="HATPase_C_sf"/>
</dbReference>
<dbReference type="InterPro" id="IPR020568">
    <property type="entry name" value="Ribosomal_Su5_D2-typ_SF"/>
</dbReference>
<dbReference type="PROSITE" id="PS52040">
    <property type="entry name" value="TOPO_IIA"/>
    <property type="match status" value="1"/>
</dbReference>
<dbReference type="FunFam" id="3.40.50.670:FF:000001">
    <property type="entry name" value="DNA topoisomerase 2"/>
    <property type="match status" value="2"/>
</dbReference>
<evidence type="ECO:0000256" key="18">
    <source>
        <dbReference type="ARBA" id="ARBA00053943"/>
    </source>
</evidence>
<dbReference type="InterPro" id="IPR018522">
    <property type="entry name" value="TopoIIA_CS"/>
</dbReference>
<comment type="subcellular location">
    <subcellularLocation>
        <location evidence="4">Nucleus</location>
    </subcellularLocation>
</comment>
<dbReference type="EMBL" id="JAGHQL010000229">
    <property type="protein sequence ID" value="KAH0536162.1"/>
    <property type="molecule type" value="Genomic_DNA"/>
</dbReference>
<dbReference type="FunFam" id="3.90.199.10:FF:000002">
    <property type="entry name" value="DNA topoisomerase 2"/>
    <property type="match status" value="1"/>
</dbReference>
<dbReference type="PROSITE" id="PS00177">
    <property type="entry name" value="TOPOISOMERASE_II"/>
    <property type="match status" value="1"/>
</dbReference>
<dbReference type="PANTHER" id="PTHR10169:SF38">
    <property type="entry name" value="DNA TOPOISOMERASE 2"/>
    <property type="match status" value="1"/>
</dbReference>
<comment type="caution">
    <text evidence="25">The sequence shown here is derived from an EMBL/GenBank/DDBJ whole genome shotgun (WGS) entry which is preliminary data.</text>
</comment>
<dbReference type="InterPro" id="IPR014721">
    <property type="entry name" value="Ribsml_uS5_D2-typ_fold_subgr"/>
</dbReference>
<evidence type="ECO:0000256" key="7">
    <source>
        <dbReference type="ARBA" id="ARBA00012895"/>
    </source>
</evidence>
<feature type="compositionally biased region" description="Polar residues" evidence="22">
    <location>
        <begin position="44"/>
        <end position="53"/>
    </location>
</feature>
<sequence>MDDSIFDVDGDSDNFSPVLAAKPKPKAATKKTTVAKPKAASKKMTQTAKSKLTASKKRTKTETDEEGDLESDSLKDDGSHLSHTPPSAKKRKKAPVKKKTAGKPLETIENDGTGFDGSSDAKRTGATDKYQKLTQLEHILKRPDTYIGSIERSESQMWVYNSQTQSMELRNVSVVPGLYKIFDEILVNAADNKQRDKNMDAIKVTVNREKGEISVWNNGRGIPIEIHDKEGIYIPEMIFGHLLTSSNYDDDQEKVTGGRNGYGAKLCNIFSREFTLETADSRSKKKYKQTWRDNMGQMEKAKITANKGDDFTMVSFSPDFEKFGMSGMDDDFEALVMRRVYDLAGTSRGVKVFLNGERIKIRNFKQYMDMYVKALNLNRDQGGEVGGDQPTPTVIHEIVNDRWEIGFAVSDGAFQQVSFVNSIATTSGGTHVNHVSDQIVTRLMDAVKKKNKGGFQVKNNQIRGYIFLFVNCLITNPAFTSQTKEQMTTKASAFGSKCAVSEEFLKKVAKSEVVNNILSFADKKADQLLKKTDGGRRNRMSNPKLIDANKAGTKDGWRCTLILTEGDSAKGLAVAGRSVVGPDLFGVFPLRGKLLNVRDASIDQITKNVEIQNIKQFLGLQHKKEYTDTKSLRYGHLMIMTDQDHDGSHIKGLLINFLQVQFPSLLRLPGFLVEFITPIVKVYKGDPKNPKQSKTFFTMPEYEAFKEAHQNEKWEHKYYKGLGTSTTEDALVYFHDLDRHLKEFHTMQEEETQLIDLAFSKKKADERKEWLRQFKPGTYLDHGIDKISYTDFINKELILFSMADNMRSIPSVVDGLKPGQRKVLYTCFRRNLKKDMKVVELAGLVSGLTAYQHGETSLQQTIVGLAQTFVGSNNINCLEPSGNFGSRLQGGGDTASARYIYTRLSPFARRVFSPLDEPLLTYNTDDEKNIEPEIYVPIIPMILVNGADGIGTGWSSSIPNYNPEDIVDNLRRMLRDEDMIPMTPWFRGWTGEVKQTAPDRYKFGGTIKQISDTEVEITELPIRVWTQDFKDKLEEIIKADKIPSFIKDYVDYNTHVKVHFIVQMEAKHMQGAIEDGLEEKFKLSKSIATSNLVAFDPEGRIHKYASVEDIMKEFYQTRLRFYQKRKAHQLSEMQKELEKLSNQARFIKMIIDGQLVVSRKKKADLVVELKQKNFRPFPKVQQAVKGGELEPLAEKEEDVPDEVETEANAYDYLLGMAIWSLTKERVDKLLQQIGEKEEQVDAYLKLSPKDLWIQDLDDFIAEWRFQLEDEEKRAKNIIRKGRRASTKLKLGGKAPALKKRKAGDDSDDSDFAAPQRKAGAAKRAQPKAESALSYLKPAGSTLAKPEMKPTVKANPINQVHALDGASSGFNGSDPGIAPIFKRAKAAAVKTKPGFAELDESISEIPEIAKPSTRQPRAAATKPIRYEIGSEESDDDSGDDMLGDVSKLVKGLGGTSGNMKPGSLSLFSNSKSQPSSNPGPSKAKATGKAVAAEPSEDDIPKVLAQPLQNKVSAKSVKNNAQSEDATDTMDISGKGRGARAPAKASKTSAPKKPAPKKPSGKLAVVDLSEDEDISKNPAEPSRSKVATKSAEDIVASDIDDSWDILVSNRETKAPAKGSKSKPPAKAPVKKSTVPTTAPKKLQLSPVAKAYAAKQAKRKVVLSDDDDDDDAEAIANDILDSPSKDVVGMADSSPPPRAASSRPSRRAATVQKKPAYVDDDSDEEASEEEDDSEGFSEDDDD</sequence>
<evidence type="ECO:0000256" key="11">
    <source>
        <dbReference type="ARBA" id="ARBA00022741"/>
    </source>
</evidence>
<dbReference type="GO" id="GO:0005634">
    <property type="term" value="C:nucleus"/>
    <property type="evidence" value="ECO:0007669"/>
    <property type="project" value="UniProtKB-SubCell"/>
</dbReference>
<dbReference type="Gene3D" id="3.30.1490.30">
    <property type="match status" value="1"/>
</dbReference>
<feature type="coiled-coil region" evidence="21">
    <location>
        <begin position="1123"/>
        <end position="1150"/>
    </location>
</feature>
<dbReference type="InterPro" id="IPR050634">
    <property type="entry name" value="DNA_Topoisomerase_II"/>
</dbReference>
<evidence type="ECO:0000256" key="13">
    <source>
        <dbReference type="ARBA" id="ARBA00022842"/>
    </source>
</evidence>
<dbReference type="InterPro" id="IPR034157">
    <property type="entry name" value="TOPRIM_TopoII"/>
</dbReference>
<accession>A0A9P8KWY4</accession>
<keyword evidence="15 19" id="KW-0238">DNA-binding</keyword>
<name>A0A9P8KWY4_9PEZI</name>
<dbReference type="Gene3D" id="1.10.268.10">
    <property type="entry name" value="Topoisomerase, domain 3"/>
    <property type="match status" value="1"/>
</dbReference>
<dbReference type="InterPro" id="IPR006171">
    <property type="entry name" value="TOPRIM_dom"/>
</dbReference>
<evidence type="ECO:0000259" key="23">
    <source>
        <dbReference type="PROSITE" id="PS50880"/>
    </source>
</evidence>
<evidence type="ECO:0000256" key="21">
    <source>
        <dbReference type="SAM" id="Coils"/>
    </source>
</evidence>
<evidence type="ECO:0000256" key="12">
    <source>
        <dbReference type="ARBA" id="ARBA00022840"/>
    </source>
</evidence>
<evidence type="ECO:0000256" key="5">
    <source>
        <dbReference type="ARBA" id="ARBA00011080"/>
    </source>
</evidence>
<feature type="region of interest" description="Disordered" evidence="22">
    <location>
        <begin position="1289"/>
        <end position="1335"/>
    </location>
</feature>
<dbReference type="InterPro" id="IPR001241">
    <property type="entry name" value="Topo_IIA"/>
</dbReference>
<dbReference type="InterPro" id="IPR013758">
    <property type="entry name" value="Topo_IIA_A/C_ab"/>
</dbReference>
<evidence type="ECO:0000256" key="3">
    <source>
        <dbReference type="ARBA" id="ARBA00001946"/>
    </source>
</evidence>
<dbReference type="Pfam" id="PF00521">
    <property type="entry name" value="DNA_topoisoIV"/>
    <property type="match status" value="1"/>
</dbReference>
<feature type="region of interest" description="Disordered" evidence="22">
    <location>
        <begin position="1405"/>
        <end position="1639"/>
    </location>
</feature>
<dbReference type="OrthoDB" id="276498at2759"/>
<dbReference type="Gene3D" id="3.30.1360.40">
    <property type="match status" value="1"/>
</dbReference>
<feature type="compositionally biased region" description="Acidic residues" evidence="22">
    <location>
        <begin position="1428"/>
        <end position="1441"/>
    </location>
</feature>
<keyword evidence="9" id="KW-0597">Phosphoprotein</keyword>
<dbReference type="PRINTS" id="PR01158">
    <property type="entry name" value="TOPISMRASEII"/>
</dbReference>
<dbReference type="Pfam" id="PF16898">
    <property type="entry name" value="TOPRIM_C"/>
    <property type="match status" value="1"/>
</dbReference>
<protein>
    <recommendedName>
        <fullName evidence="8 20">DNA topoisomerase 2</fullName>
        <ecNumber evidence="7 20">5.6.2.2</ecNumber>
    </recommendedName>
</protein>
<dbReference type="CDD" id="cd00187">
    <property type="entry name" value="TOP4c"/>
    <property type="match status" value="1"/>
</dbReference>
<dbReference type="GO" id="GO:0000712">
    <property type="term" value="P:resolution of meiotic recombination intermediates"/>
    <property type="evidence" value="ECO:0007669"/>
    <property type="project" value="TreeGrafter"/>
</dbReference>
<feature type="compositionally biased region" description="Low complexity" evidence="22">
    <location>
        <begin position="1537"/>
        <end position="1550"/>
    </location>
</feature>
<dbReference type="FunFam" id="1.10.268.10:FF:000003">
    <property type="entry name" value="DNA topoisomerase 2"/>
    <property type="match status" value="1"/>
</dbReference>
<dbReference type="InterPro" id="IPR031660">
    <property type="entry name" value="TOPRIM_C"/>
</dbReference>
<comment type="catalytic activity">
    <reaction evidence="1 19 20">
        <text>ATP-dependent breakage, passage and rejoining of double-stranded DNA.</text>
        <dbReference type="EC" id="5.6.2.2"/>
    </reaction>
</comment>
<feature type="compositionally biased region" description="Polar residues" evidence="22">
    <location>
        <begin position="1464"/>
        <end position="1478"/>
    </location>
</feature>
<dbReference type="InterPro" id="IPR003594">
    <property type="entry name" value="HATPase_dom"/>
</dbReference>
<comment type="function">
    <text evidence="18 20">Control of topological states of DNA by transient breakage and subsequent rejoining of DNA strands. Topoisomerase II makes double-strand breaks.</text>
</comment>
<evidence type="ECO:0000256" key="22">
    <source>
        <dbReference type="SAM" id="MobiDB-lite"/>
    </source>
</evidence>
<keyword evidence="12 20" id="KW-0067">ATP-binding</keyword>
<comment type="cofactor">
    <cofactor evidence="3">
        <name>Mg(2+)</name>
        <dbReference type="ChEBI" id="CHEBI:18420"/>
    </cofactor>
</comment>
<evidence type="ECO:0000256" key="19">
    <source>
        <dbReference type="PROSITE-ProRule" id="PRU01384"/>
    </source>
</evidence>
<dbReference type="InterPro" id="IPR013506">
    <property type="entry name" value="Topo_IIA_bsu_dom2"/>
</dbReference>
<feature type="domain" description="Topo IIA-type catalytic" evidence="24">
    <location>
        <begin position="809"/>
        <end position="1256"/>
    </location>
</feature>
<proteinExistence type="inferred from homology"/>
<dbReference type="Gene3D" id="3.30.565.10">
    <property type="entry name" value="Histidine kinase-like ATPase, C-terminal domain"/>
    <property type="match status" value="1"/>
</dbReference>
<evidence type="ECO:0000256" key="20">
    <source>
        <dbReference type="RuleBase" id="RU362094"/>
    </source>
</evidence>
<evidence type="ECO:0000313" key="26">
    <source>
        <dbReference type="Proteomes" id="UP000698800"/>
    </source>
</evidence>
<evidence type="ECO:0000256" key="10">
    <source>
        <dbReference type="ARBA" id="ARBA00022723"/>
    </source>
</evidence>
<dbReference type="Gene3D" id="3.40.50.670">
    <property type="match status" value="1"/>
</dbReference>
<feature type="compositionally biased region" description="Acidic residues" evidence="22">
    <location>
        <begin position="1"/>
        <end position="12"/>
    </location>
</feature>
<feature type="region of interest" description="Disordered" evidence="22">
    <location>
        <begin position="1"/>
        <end position="124"/>
    </location>
</feature>
<feature type="compositionally biased region" description="Basic residues" evidence="22">
    <location>
        <begin position="88"/>
        <end position="101"/>
    </location>
</feature>
<dbReference type="GO" id="GO:0046872">
    <property type="term" value="F:metal ion binding"/>
    <property type="evidence" value="ECO:0007669"/>
    <property type="project" value="UniProtKB-KW"/>
</dbReference>
<keyword evidence="14 19" id="KW-0799">Topoisomerase</keyword>
<comment type="subunit">
    <text evidence="6 20">Homodimer.</text>
</comment>
<dbReference type="GO" id="GO:0000819">
    <property type="term" value="P:sister chromatid segregation"/>
    <property type="evidence" value="ECO:0007669"/>
    <property type="project" value="TreeGrafter"/>
</dbReference>
<feature type="region of interest" description="Disordered" evidence="22">
    <location>
        <begin position="1651"/>
        <end position="1739"/>
    </location>
</feature>
<dbReference type="GO" id="GO:0003918">
    <property type="term" value="F:DNA topoisomerase type II (double strand cut, ATP-hydrolyzing) activity"/>
    <property type="evidence" value="ECO:0007669"/>
    <property type="project" value="UniProtKB-UniRule"/>
</dbReference>
<dbReference type="Proteomes" id="UP000698800">
    <property type="component" value="Unassembled WGS sequence"/>
</dbReference>
<dbReference type="Pfam" id="PF00204">
    <property type="entry name" value="DNA_gyraseB"/>
    <property type="match status" value="1"/>
</dbReference>
<dbReference type="PRINTS" id="PR00418">
    <property type="entry name" value="TPI2FAMILY"/>
</dbReference>
<dbReference type="Gene3D" id="3.90.199.10">
    <property type="entry name" value="Topoisomerase II, domain 5"/>
    <property type="match status" value="1"/>
</dbReference>
<dbReference type="CDD" id="cd16930">
    <property type="entry name" value="HATPase_TopII-like"/>
    <property type="match status" value="1"/>
</dbReference>
<dbReference type="GO" id="GO:0006265">
    <property type="term" value="P:DNA topological change"/>
    <property type="evidence" value="ECO:0007669"/>
    <property type="project" value="UniProtKB-UniRule"/>
</dbReference>
<feature type="compositionally biased region" description="Low complexity" evidence="22">
    <location>
        <begin position="1613"/>
        <end position="1622"/>
    </location>
</feature>
<dbReference type="CDD" id="cd03481">
    <property type="entry name" value="TopoIIA_Trans_ScTopoIIA"/>
    <property type="match status" value="1"/>
</dbReference>
<dbReference type="CDD" id="cd03365">
    <property type="entry name" value="TOPRIM_TopoIIA"/>
    <property type="match status" value="1"/>
</dbReference>
<dbReference type="SUPFAM" id="SSF54211">
    <property type="entry name" value="Ribosomal protein S5 domain 2-like"/>
    <property type="match status" value="1"/>
</dbReference>
<dbReference type="SUPFAM" id="SSF56719">
    <property type="entry name" value="Type II DNA topoisomerase"/>
    <property type="match status" value="1"/>
</dbReference>
<evidence type="ECO:0000313" key="25">
    <source>
        <dbReference type="EMBL" id="KAH0536162.1"/>
    </source>
</evidence>
<evidence type="ECO:0000256" key="16">
    <source>
        <dbReference type="ARBA" id="ARBA00023235"/>
    </source>
</evidence>
<keyword evidence="26" id="KW-1185">Reference proteome</keyword>